<dbReference type="EMBL" id="CAAALY010030301">
    <property type="protein sequence ID" value="VEL16899.1"/>
    <property type="molecule type" value="Genomic_DNA"/>
</dbReference>
<evidence type="ECO:0000313" key="4">
    <source>
        <dbReference type="Proteomes" id="UP000784294"/>
    </source>
</evidence>
<keyword evidence="1" id="KW-0175">Coiled coil</keyword>
<comment type="caution">
    <text evidence="3">The sequence shown here is derived from an EMBL/GenBank/DDBJ whole genome shotgun (WGS) entry which is preliminary data.</text>
</comment>
<dbReference type="AlphaFoldDB" id="A0A3S5AHU3"/>
<dbReference type="Proteomes" id="UP000784294">
    <property type="component" value="Unassembled WGS sequence"/>
</dbReference>
<proteinExistence type="predicted"/>
<organism evidence="3 4">
    <name type="scientific">Protopolystoma xenopodis</name>
    <dbReference type="NCBI Taxonomy" id="117903"/>
    <lineage>
        <taxon>Eukaryota</taxon>
        <taxon>Metazoa</taxon>
        <taxon>Spiralia</taxon>
        <taxon>Lophotrochozoa</taxon>
        <taxon>Platyhelminthes</taxon>
        <taxon>Monogenea</taxon>
        <taxon>Polyopisthocotylea</taxon>
        <taxon>Polystomatidea</taxon>
        <taxon>Polystomatidae</taxon>
        <taxon>Protopolystoma</taxon>
    </lineage>
</organism>
<feature type="coiled-coil region" evidence="1">
    <location>
        <begin position="57"/>
        <end position="84"/>
    </location>
</feature>
<keyword evidence="4" id="KW-1185">Reference proteome</keyword>
<feature type="compositionally biased region" description="Basic and acidic residues" evidence="2">
    <location>
        <begin position="28"/>
        <end position="37"/>
    </location>
</feature>
<protein>
    <submittedName>
        <fullName evidence="3">Uncharacterized protein</fullName>
    </submittedName>
</protein>
<name>A0A3S5AHU3_9PLAT</name>
<evidence type="ECO:0000256" key="2">
    <source>
        <dbReference type="SAM" id="MobiDB-lite"/>
    </source>
</evidence>
<accession>A0A3S5AHU3</accession>
<reference evidence="3" key="1">
    <citation type="submission" date="2018-11" db="EMBL/GenBank/DDBJ databases">
        <authorList>
            <consortium name="Pathogen Informatics"/>
        </authorList>
    </citation>
    <scope>NUCLEOTIDE SEQUENCE</scope>
</reference>
<sequence length="395" mass="41428">VSSIAEIDQFSVESSISGASGDDNLVDDSSRTSENLRRPGNPEVASGVIASPAQDPVAYWSRTAEEARTRLARLEAESRCLEAGSLYPVTPGGVHGIGIDNAATGAHDGHLTDGTSAAAGSFRGFLSTGAIAGRLGALSTGGVVDGLLRAAGTAARTSSVVGLGTTDSGLANRLTGNCRPLLRQPWTLGWLGSFQQNSSMSTRPDTEHLTALLSLPTDSGLGPDAPLVGQRMVHNEATTMNVKTTEVPGQLDCTIRRAADTAVIPPLVRMSPGQRDGLPKGTPDLVNLDSGPYIGTYLKPELLVVTSLANASDAHAISSIEKENASATPTVKQVEVDKSEEGIAISVTASFTVDFDSCFCLVSNSFLFTFIKLHFTLSFSDEFAVWLLALIFFRF</sequence>
<gene>
    <name evidence="3" type="ORF">PXEA_LOCUS10339</name>
</gene>
<feature type="non-terminal residue" evidence="3">
    <location>
        <position position="1"/>
    </location>
</feature>
<feature type="region of interest" description="Disordered" evidence="2">
    <location>
        <begin position="12"/>
        <end position="48"/>
    </location>
</feature>
<evidence type="ECO:0000313" key="3">
    <source>
        <dbReference type="EMBL" id="VEL16899.1"/>
    </source>
</evidence>
<evidence type="ECO:0000256" key="1">
    <source>
        <dbReference type="SAM" id="Coils"/>
    </source>
</evidence>